<dbReference type="Gene3D" id="3.40.1160.10">
    <property type="entry name" value="Acetylglutamate kinase-like"/>
    <property type="match status" value="1"/>
</dbReference>
<dbReference type="Pfam" id="PF00696">
    <property type="entry name" value="AA_kinase"/>
    <property type="match status" value="1"/>
</dbReference>
<protein>
    <recommendedName>
        <fullName evidence="7">Aspartokinase</fullName>
        <ecNumber evidence="7">2.7.2.4</ecNumber>
    </recommendedName>
</protein>
<dbReference type="UniPathway" id="UPA00050">
    <property type="reaction ID" value="UER00461"/>
</dbReference>
<evidence type="ECO:0000259" key="9">
    <source>
        <dbReference type="Pfam" id="PF00696"/>
    </source>
</evidence>
<dbReference type="EMBL" id="WQLA01000008">
    <property type="protein sequence ID" value="MVN93118.1"/>
    <property type="molecule type" value="Genomic_DNA"/>
</dbReference>
<evidence type="ECO:0000256" key="3">
    <source>
        <dbReference type="ARBA" id="ARBA00022679"/>
    </source>
</evidence>
<sequence length="420" mass="46877">MLVFKFGGASVKDAAGVANLANVVKKYAGGPLLIVVSAMGKTTNALEKLTKAYFEQHDSMHILYDEIKQYHYGIMHELFGSEHPVFDEINNTFVEIDWMLEDEPVDTFDFIYDQLVSVGELLSTRIVDAYLSQSGLNSKWLDVRGYIHTDNTYREGVVDWTKTCESIQQDIPAMLSQNIIVTQGFLGGTSENFTTTLGREGSDYTASIFAACLNAKSVTTWKDVPGVLNADPKLFTDTVKFDELSYAEAMEMTYYGATVIHPKTIKPLQNAGIPLLVKPFGDPEAPGTKIGNTSNQSFEKAVIIVKDNQVLLSVSAKDYSFITEKHLSNVYNIFAQNLLKVNVLQTSALSLSACFDFIDERFEKLMGQLQENFNVKYNSNLKLITLRHFEQGLIKQLTEGKKVLLEQTSRNTAQIVFASN</sequence>
<evidence type="ECO:0000313" key="11">
    <source>
        <dbReference type="Proteomes" id="UP000434850"/>
    </source>
</evidence>
<comment type="similarity">
    <text evidence="2 7">Belongs to the aspartokinase family.</text>
</comment>
<dbReference type="InterPro" id="IPR001048">
    <property type="entry name" value="Asp/Glu/Uridylate_kinase"/>
</dbReference>
<dbReference type="InterPro" id="IPR042199">
    <property type="entry name" value="AsparK_Bifunc_asparK/hSer_DH"/>
</dbReference>
<name>A0A6I4IHN7_9SPHI</name>
<evidence type="ECO:0000256" key="2">
    <source>
        <dbReference type="ARBA" id="ARBA00010122"/>
    </source>
</evidence>
<keyword evidence="4" id="KW-0547">Nucleotide-binding</keyword>
<dbReference type="RefSeq" id="WP_157543430.1">
    <property type="nucleotide sequence ID" value="NZ_WQLA01000008.1"/>
</dbReference>
<evidence type="ECO:0000313" key="10">
    <source>
        <dbReference type="EMBL" id="MVN93118.1"/>
    </source>
</evidence>
<comment type="pathway">
    <text evidence="8">Amino-acid biosynthesis; L-methionine biosynthesis via de novo pathway; L-homoserine from L-aspartate: step 1/3.</text>
</comment>
<evidence type="ECO:0000256" key="7">
    <source>
        <dbReference type="RuleBase" id="RU003448"/>
    </source>
</evidence>
<keyword evidence="8" id="KW-0028">Amino-acid biosynthesis</keyword>
<dbReference type="UniPathway" id="UPA00034">
    <property type="reaction ID" value="UER00015"/>
</dbReference>
<dbReference type="SUPFAM" id="SSF53633">
    <property type="entry name" value="Carbamate kinase-like"/>
    <property type="match status" value="1"/>
</dbReference>
<comment type="pathway">
    <text evidence="8">Amino-acid biosynthesis; L-threonine biosynthesis; L-threonine from L-aspartate: step 1/5.</text>
</comment>
<evidence type="ECO:0000256" key="5">
    <source>
        <dbReference type="ARBA" id="ARBA00022777"/>
    </source>
</evidence>
<dbReference type="PANTHER" id="PTHR21499">
    <property type="entry name" value="ASPARTATE KINASE"/>
    <property type="match status" value="1"/>
</dbReference>
<feature type="domain" description="Aspartate/glutamate/uridylate kinase" evidence="9">
    <location>
        <begin position="2"/>
        <end position="277"/>
    </location>
</feature>
<evidence type="ECO:0000256" key="6">
    <source>
        <dbReference type="ARBA" id="ARBA00022840"/>
    </source>
</evidence>
<dbReference type="OrthoDB" id="9799110at2"/>
<dbReference type="InterPro" id="IPR036393">
    <property type="entry name" value="AceGlu_kinase-like_sf"/>
</dbReference>
<dbReference type="PANTHER" id="PTHR21499:SF59">
    <property type="entry name" value="ASPARTOKINASE"/>
    <property type="match status" value="1"/>
</dbReference>
<dbReference type="EC" id="2.7.2.4" evidence="7"/>
<dbReference type="GO" id="GO:0009089">
    <property type="term" value="P:lysine biosynthetic process via diaminopimelate"/>
    <property type="evidence" value="ECO:0007669"/>
    <property type="project" value="UniProtKB-UniPathway"/>
</dbReference>
<keyword evidence="11" id="KW-1185">Reference proteome</keyword>
<dbReference type="InterPro" id="IPR001341">
    <property type="entry name" value="Asp_kinase"/>
</dbReference>
<comment type="catalytic activity">
    <reaction evidence="7">
        <text>L-aspartate + ATP = 4-phospho-L-aspartate + ADP</text>
        <dbReference type="Rhea" id="RHEA:23776"/>
        <dbReference type="ChEBI" id="CHEBI:29991"/>
        <dbReference type="ChEBI" id="CHEBI:30616"/>
        <dbReference type="ChEBI" id="CHEBI:57535"/>
        <dbReference type="ChEBI" id="CHEBI:456216"/>
        <dbReference type="EC" id="2.7.2.4"/>
    </reaction>
</comment>
<comment type="caution">
    <text evidence="10">The sequence shown here is derived from an EMBL/GenBank/DDBJ whole genome shotgun (WGS) entry which is preliminary data.</text>
</comment>
<dbReference type="GO" id="GO:0005829">
    <property type="term" value="C:cytosol"/>
    <property type="evidence" value="ECO:0007669"/>
    <property type="project" value="TreeGrafter"/>
</dbReference>
<dbReference type="GO" id="GO:0009090">
    <property type="term" value="P:homoserine biosynthetic process"/>
    <property type="evidence" value="ECO:0007669"/>
    <property type="project" value="TreeGrafter"/>
</dbReference>
<dbReference type="GO" id="GO:0004072">
    <property type="term" value="F:aspartate kinase activity"/>
    <property type="evidence" value="ECO:0007669"/>
    <property type="project" value="UniProtKB-EC"/>
</dbReference>
<dbReference type="NCBIfam" id="TIGR00657">
    <property type="entry name" value="asp_kinases"/>
    <property type="match status" value="1"/>
</dbReference>
<dbReference type="Gene3D" id="1.20.120.1320">
    <property type="entry name" value="Aspartokinase, catalytic domain"/>
    <property type="match status" value="1"/>
</dbReference>
<dbReference type="GO" id="GO:0005524">
    <property type="term" value="F:ATP binding"/>
    <property type="evidence" value="ECO:0007669"/>
    <property type="project" value="UniProtKB-KW"/>
</dbReference>
<accession>A0A6I4IHN7</accession>
<gene>
    <name evidence="10" type="ORF">GO816_18445</name>
</gene>
<dbReference type="UniPathway" id="UPA00051">
    <property type="reaction ID" value="UER00462"/>
</dbReference>
<evidence type="ECO:0000256" key="4">
    <source>
        <dbReference type="ARBA" id="ARBA00022741"/>
    </source>
</evidence>
<keyword evidence="3 7" id="KW-0808">Transferase</keyword>
<dbReference type="AlphaFoldDB" id="A0A6I4IHN7"/>
<keyword evidence="6" id="KW-0067">ATP-binding</keyword>
<reference evidence="10 11" key="1">
    <citation type="submission" date="2019-12" db="EMBL/GenBank/DDBJ databases">
        <title>Mucilaginibacter sp. HME9299 genome sequencing and assembly.</title>
        <authorList>
            <person name="Kang H."/>
            <person name="Kim H."/>
            <person name="Joh K."/>
        </authorList>
    </citation>
    <scope>NUCLEOTIDE SEQUENCE [LARGE SCALE GENOMIC DNA]</scope>
    <source>
        <strain evidence="10 11">HME9299</strain>
    </source>
</reference>
<keyword evidence="5 7" id="KW-0418">Kinase</keyword>
<organism evidence="10 11">
    <name type="scientific">Mucilaginibacter aquatilis</name>
    <dbReference type="NCBI Taxonomy" id="1517760"/>
    <lineage>
        <taxon>Bacteria</taxon>
        <taxon>Pseudomonadati</taxon>
        <taxon>Bacteroidota</taxon>
        <taxon>Sphingobacteriia</taxon>
        <taxon>Sphingobacteriales</taxon>
        <taxon>Sphingobacteriaceae</taxon>
        <taxon>Mucilaginibacter</taxon>
    </lineage>
</organism>
<proteinExistence type="inferred from homology"/>
<evidence type="ECO:0000256" key="8">
    <source>
        <dbReference type="RuleBase" id="RU004249"/>
    </source>
</evidence>
<dbReference type="Proteomes" id="UP000434850">
    <property type="component" value="Unassembled WGS sequence"/>
</dbReference>
<evidence type="ECO:0000256" key="1">
    <source>
        <dbReference type="ARBA" id="ARBA00004766"/>
    </source>
</evidence>
<dbReference type="GO" id="GO:0009088">
    <property type="term" value="P:threonine biosynthetic process"/>
    <property type="evidence" value="ECO:0007669"/>
    <property type="project" value="UniProtKB-UniPathway"/>
</dbReference>
<comment type="pathway">
    <text evidence="1 8">Amino-acid biosynthesis; L-lysine biosynthesis via DAP pathway; (S)-tetrahydrodipicolinate from L-aspartate: step 1/4.</text>
</comment>